<reference evidence="2 3" key="1">
    <citation type="submission" date="2024-10" db="EMBL/GenBank/DDBJ databases">
        <title>Updated reference genomes for cyclostephanoid diatoms.</title>
        <authorList>
            <person name="Roberts W.R."/>
            <person name="Alverson A.J."/>
        </authorList>
    </citation>
    <scope>NUCLEOTIDE SEQUENCE [LARGE SCALE GENOMIC DNA]</scope>
    <source>
        <strain evidence="2 3">AJA276-08</strain>
    </source>
</reference>
<organism evidence="2 3">
    <name type="scientific">Stephanodiscus triporus</name>
    <dbReference type="NCBI Taxonomy" id="2934178"/>
    <lineage>
        <taxon>Eukaryota</taxon>
        <taxon>Sar</taxon>
        <taxon>Stramenopiles</taxon>
        <taxon>Ochrophyta</taxon>
        <taxon>Bacillariophyta</taxon>
        <taxon>Coscinodiscophyceae</taxon>
        <taxon>Thalassiosirophycidae</taxon>
        <taxon>Stephanodiscales</taxon>
        <taxon>Stephanodiscaceae</taxon>
        <taxon>Stephanodiscus</taxon>
    </lineage>
</organism>
<feature type="compositionally biased region" description="Gly residues" evidence="1">
    <location>
        <begin position="30"/>
        <end position="43"/>
    </location>
</feature>
<name>A0ABD3NAV0_9STRA</name>
<accession>A0ABD3NAV0</accession>
<proteinExistence type="predicted"/>
<keyword evidence="3" id="KW-1185">Reference proteome</keyword>
<dbReference type="EMBL" id="JALLAZ020001546">
    <property type="protein sequence ID" value="KAL3773184.1"/>
    <property type="molecule type" value="Genomic_DNA"/>
</dbReference>
<evidence type="ECO:0000256" key="1">
    <source>
        <dbReference type="SAM" id="MobiDB-lite"/>
    </source>
</evidence>
<evidence type="ECO:0000313" key="2">
    <source>
        <dbReference type="EMBL" id="KAL3773184.1"/>
    </source>
</evidence>
<protein>
    <submittedName>
        <fullName evidence="2">Uncharacterized protein</fullName>
    </submittedName>
</protein>
<sequence>MRKRPVRPDASRRGKWGVASLGHPDSRGAVLGGQGEGLGSGDEGGAHHRSSMVGTGNSKLVRRKEFHPWNPEEGSLGEGAASSLPVPIATVIFPEVNICSFVPELAENHRCSHGHAAATVHAV</sequence>
<dbReference type="AlphaFoldDB" id="A0ABD3NAV0"/>
<feature type="region of interest" description="Disordered" evidence="1">
    <location>
        <begin position="1"/>
        <end position="80"/>
    </location>
</feature>
<dbReference type="Proteomes" id="UP001530315">
    <property type="component" value="Unassembled WGS sequence"/>
</dbReference>
<gene>
    <name evidence="2" type="ORF">ACHAW5_009684</name>
</gene>
<feature type="compositionally biased region" description="Basic and acidic residues" evidence="1">
    <location>
        <begin position="1"/>
        <end position="12"/>
    </location>
</feature>
<comment type="caution">
    <text evidence="2">The sequence shown here is derived from an EMBL/GenBank/DDBJ whole genome shotgun (WGS) entry which is preliminary data.</text>
</comment>
<evidence type="ECO:0000313" key="3">
    <source>
        <dbReference type="Proteomes" id="UP001530315"/>
    </source>
</evidence>